<dbReference type="EMBL" id="UINC01001925">
    <property type="protein sequence ID" value="SUZ90816.1"/>
    <property type="molecule type" value="Genomic_DNA"/>
</dbReference>
<evidence type="ECO:0008006" key="2">
    <source>
        <dbReference type="Google" id="ProtNLM"/>
    </source>
</evidence>
<protein>
    <recommendedName>
        <fullName evidence="2">Methyltransferase</fullName>
    </recommendedName>
</protein>
<reference evidence="1" key="1">
    <citation type="submission" date="2018-05" db="EMBL/GenBank/DDBJ databases">
        <authorList>
            <person name="Lanie J.A."/>
            <person name="Ng W.-L."/>
            <person name="Kazmierczak K.M."/>
            <person name="Andrzejewski T.M."/>
            <person name="Davidsen T.M."/>
            <person name="Wayne K.J."/>
            <person name="Tettelin H."/>
            <person name="Glass J.I."/>
            <person name="Rusch D."/>
            <person name="Podicherti R."/>
            <person name="Tsui H.-C.T."/>
            <person name="Winkler M.E."/>
        </authorList>
    </citation>
    <scope>NUCLEOTIDE SEQUENCE</scope>
</reference>
<organism evidence="1">
    <name type="scientific">marine metagenome</name>
    <dbReference type="NCBI Taxonomy" id="408172"/>
    <lineage>
        <taxon>unclassified sequences</taxon>
        <taxon>metagenomes</taxon>
        <taxon>ecological metagenomes</taxon>
    </lineage>
</organism>
<dbReference type="NCBIfam" id="NF041278">
    <property type="entry name" value="CmcJ_NvfI_EfuI"/>
    <property type="match status" value="1"/>
</dbReference>
<dbReference type="PANTHER" id="PTHR34598">
    <property type="entry name" value="BLL6449 PROTEIN"/>
    <property type="match status" value="1"/>
</dbReference>
<dbReference type="GO" id="GO:0016491">
    <property type="term" value="F:oxidoreductase activity"/>
    <property type="evidence" value="ECO:0007669"/>
    <property type="project" value="InterPro"/>
</dbReference>
<dbReference type="AlphaFoldDB" id="A0A381RG77"/>
<gene>
    <name evidence="1" type="ORF">METZ01_LOCUS43670</name>
</gene>
<evidence type="ECO:0000313" key="1">
    <source>
        <dbReference type="EMBL" id="SUZ90816.1"/>
    </source>
</evidence>
<dbReference type="InterPro" id="IPR044053">
    <property type="entry name" value="AsaB-like"/>
</dbReference>
<proteinExistence type="predicted"/>
<dbReference type="PANTHER" id="PTHR34598:SF3">
    <property type="entry name" value="OXIDOREDUCTASE AN1597"/>
    <property type="match status" value="1"/>
</dbReference>
<name>A0A381RG77_9ZZZZ</name>
<sequence>MTVSVKTEVRYLNEEWRHRGELASIGSRESRRANTSKHNVFIRDARAKRDELSLDVNGFVLVDHLSTVTDFGDEDSVKSLYYSEIERLTRTVTGASEVFITNHVVRTEDKSNFNSAYARFVHCDYSLADPRSTSLKTIESRHLDPADYNGADFAWYNSWQPFDHEARSNSLAVIDATTIAESDVVDYYYTGNNTGNNASNKSAMPLFNPEHEFWYFDRMRTDEVLFIKQLDTRDNYAQTCPHTSFDNPAAPRDVPPRRSIEVRLLAVFR</sequence>
<accession>A0A381RG77</accession>